<dbReference type="PROSITE" id="PS00061">
    <property type="entry name" value="ADH_SHORT"/>
    <property type="match status" value="1"/>
</dbReference>
<dbReference type="InterPro" id="IPR036291">
    <property type="entry name" value="NAD(P)-bd_dom_sf"/>
</dbReference>
<dbReference type="Gene3D" id="3.40.50.720">
    <property type="entry name" value="NAD(P)-binding Rossmann-like Domain"/>
    <property type="match status" value="1"/>
</dbReference>
<dbReference type="CDD" id="cd05233">
    <property type="entry name" value="SDR_c"/>
    <property type="match status" value="1"/>
</dbReference>
<protein>
    <submittedName>
        <fullName evidence="4">SDR family oxidoreductase</fullName>
        <ecNumber evidence="4">1.-.-.-</ecNumber>
    </submittedName>
</protein>
<gene>
    <name evidence="4" type="ORF">ACEZDE_15035</name>
</gene>
<dbReference type="InterPro" id="IPR002347">
    <property type="entry name" value="SDR_fam"/>
</dbReference>
<organism evidence="4 5">
    <name type="scientific">Streptacidiphilus cavernicola</name>
    <dbReference type="NCBI Taxonomy" id="3342716"/>
    <lineage>
        <taxon>Bacteria</taxon>
        <taxon>Bacillati</taxon>
        <taxon>Actinomycetota</taxon>
        <taxon>Actinomycetes</taxon>
        <taxon>Kitasatosporales</taxon>
        <taxon>Streptomycetaceae</taxon>
        <taxon>Streptacidiphilus</taxon>
    </lineage>
</organism>
<evidence type="ECO:0000313" key="4">
    <source>
        <dbReference type="EMBL" id="MFC1417946.1"/>
    </source>
</evidence>
<dbReference type="EMBL" id="JBHFAB010000009">
    <property type="protein sequence ID" value="MFC1417946.1"/>
    <property type="molecule type" value="Genomic_DNA"/>
</dbReference>
<accession>A0ABV6VW24</accession>
<comment type="similarity">
    <text evidence="1 3">Belongs to the short-chain dehydrogenases/reductases (SDR) family.</text>
</comment>
<keyword evidence="2 4" id="KW-0560">Oxidoreductase</keyword>
<dbReference type="SUPFAM" id="SSF51735">
    <property type="entry name" value="NAD(P)-binding Rossmann-fold domains"/>
    <property type="match status" value="1"/>
</dbReference>
<dbReference type="PRINTS" id="PR00080">
    <property type="entry name" value="SDRFAMILY"/>
</dbReference>
<reference evidence="4 5" key="1">
    <citation type="submission" date="2024-09" db="EMBL/GenBank/DDBJ databases">
        <authorList>
            <person name="Lee S.D."/>
        </authorList>
    </citation>
    <scope>NUCLEOTIDE SEQUENCE [LARGE SCALE GENOMIC DNA]</scope>
    <source>
        <strain evidence="4 5">N8-3</strain>
    </source>
</reference>
<evidence type="ECO:0000256" key="2">
    <source>
        <dbReference type="ARBA" id="ARBA00023002"/>
    </source>
</evidence>
<dbReference type="InterPro" id="IPR020904">
    <property type="entry name" value="Sc_DH/Rdtase_CS"/>
</dbReference>
<dbReference type="PANTHER" id="PTHR43669:SF12">
    <property type="entry name" value="BLR5618 PROTEIN"/>
    <property type="match status" value="1"/>
</dbReference>
<evidence type="ECO:0000256" key="1">
    <source>
        <dbReference type="ARBA" id="ARBA00006484"/>
    </source>
</evidence>
<dbReference type="RefSeq" id="WP_380536545.1">
    <property type="nucleotide sequence ID" value="NZ_JBHFAB010000009.1"/>
</dbReference>
<dbReference type="EC" id="1.-.-.-" evidence="4"/>
<dbReference type="PRINTS" id="PR00081">
    <property type="entry name" value="GDHRDH"/>
</dbReference>
<comment type="caution">
    <text evidence="4">The sequence shown here is derived from an EMBL/GenBank/DDBJ whole genome shotgun (WGS) entry which is preliminary data.</text>
</comment>
<evidence type="ECO:0000313" key="5">
    <source>
        <dbReference type="Proteomes" id="UP001592531"/>
    </source>
</evidence>
<name>A0ABV6VW24_9ACTN</name>
<dbReference type="PANTHER" id="PTHR43669">
    <property type="entry name" value="5-KETO-D-GLUCONATE 5-REDUCTASE"/>
    <property type="match status" value="1"/>
</dbReference>
<evidence type="ECO:0000256" key="3">
    <source>
        <dbReference type="RuleBase" id="RU000363"/>
    </source>
</evidence>
<dbReference type="Proteomes" id="UP001592531">
    <property type="component" value="Unassembled WGS sequence"/>
</dbReference>
<keyword evidence="5" id="KW-1185">Reference proteome</keyword>
<dbReference type="GO" id="GO:0016491">
    <property type="term" value="F:oxidoreductase activity"/>
    <property type="evidence" value="ECO:0007669"/>
    <property type="project" value="UniProtKB-KW"/>
</dbReference>
<proteinExistence type="inferred from homology"/>
<dbReference type="Pfam" id="PF00106">
    <property type="entry name" value="adh_short"/>
    <property type="match status" value="1"/>
</dbReference>
<sequence>MSATNGYTGIAVVTGAGSGIGRATALALLEAGWAVALAGRRAEPLQQTAAAGAGGAGASLVVPTDVTDPVAVDALFTAVREAFGRLDLLFNNAGVSAIAAAPEELSFEQWRRVVDTNLTGAFLCAQGAYRLMMTQQPQGGRIINNGSVSAQAPRPNSVAYTSTKHAITGLTKSLALDGRRHRIACGQIDIGNAATEMTRRMTTGILQADGRTAIEPTMDVADVARTVLHMASLPLEANIPFVTVMATTMPLVGRG</sequence>